<gene>
    <name evidence="1" type="ORF">E2C01_080245</name>
</gene>
<comment type="caution">
    <text evidence="1">The sequence shown here is derived from an EMBL/GenBank/DDBJ whole genome shotgun (WGS) entry which is preliminary data.</text>
</comment>
<sequence length="75" mass="8108">MGGTQRALLQRLMNGRDLMSSESLLQRLSCALQGRAGQGNTNQQGLCLAPSSWKCNQAAIMKEFLAARTPASLRT</sequence>
<dbReference type="EMBL" id="VSRR010068546">
    <property type="protein sequence ID" value="MPC85467.1"/>
    <property type="molecule type" value="Genomic_DNA"/>
</dbReference>
<organism evidence="1 2">
    <name type="scientific">Portunus trituberculatus</name>
    <name type="common">Swimming crab</name>
    <name type="synonym">Neptunus trituberculatus</name>
    <dbReference type="NCBI Taxonomy" id="210409"/>
    <lineage>
        <taxon>Eukaryota</taxon>
        <taxon>Metazoa</taxon>
        <taxon>Ecdysozoa</taxon>
        <taxon>Arthropoda</taxon>
        <taxon>Crustacea</taxon>
        <taxon>Multicrustacea</taxon>
        <taxon>Malacostraca</taxon>
        <taxon>Eumalacostraca</taxon>
        <taxon>Eucarida</taxon>
        <taxon>Decapoda</taxon>
        <taxon>Pleocyemata</taxon>
        <taxon>Brachyura</taxon>
        <taxon>Eubrachyura</taxon>
        <taxon>Portunoidea</taxon>
        <taxon>Portunidae</taxon>
        <taxon>Portuninae</taxon>
        <taxon>Portunus</taxon>
    </lineage>
</organism>
<dbReference type="Proteomes" id="UP000324222">
    <property type="component" value="Unassembled WGS sequence"/>
</dbReference>
<evidence type="ECO:0000313" key="2">
    <source>
        <dbReference type="Proteomes" id="UP000324222"/>
    </source>
</evidence>
<accession>A0A5B7IVH8</accession>
<reference evidence="1 2" key="1">
    <citation type="submission" date="2019-05" db="EMBL/GenBank/DDBJ databases">
        <title>Another draft genome of Portunus trituberculatus and its Hox gene families provides insights of decapod evolution.</title>
        <authorList>
            <person name="Jeong J.-H."/>
            <person name="Song I."/>
            <person name="Kim S."/>
            <person name="Choi T."/>
            <person name="Kim D."/>
            <person name="Ryu S."/>
            <person name="Kim W."/>
        </authorList>
    </citation>
    <scope>NUCLEOTIDE SEQUENCE [LARGE SCALE GENOMIC DNA]</scope>
    <source>
        <tissue evidence="1">Muscle</tissue>
    </source>
</reference>
<name>A0A5B7IVH8_PORTR</name>
<dbReference type="AlphaFoldDB" id="A0A5B7IVH8"/>
<evidence type="ECO:0000313" key="1">
    <source>
        <dbReference type="EMBL" id="MPC85467.1"/>
    </source>
</evidence>
<protein>
    <submittedName>
        <fullName evidence="1">Uncharacterized protein</fullName>
    </submittedName>
</protein>
<proteinExistence type="predicted"/>
<keyword evidence="2" id="KW-1185">Reference proteome</keyword>